<organism evidence="3 4">
    <name type="scientific">Shewanella electrodiphila</name>
    <dbReference type="NCBI Taxonomy" id="934143"/>
    <lineage>
        <taxon>Bacteria</taxon>
        <taxon>Pseudomonadati</taxon>
        <taxon>Pseudomonadota</taxon>
        <taxon>Gammaproteobacteria</taxon>
        <taxon>Alteromonadales</taxon>
        <taxon>Shewanellaceae</taxon>
        <taxon>Shewanella</taxon>
    </lineage>
</organism>
<dbReference type="PANTHER" id="PTHR10728">
    <property type="entry name" value="CYTOSOLIC PHOSPHOLIPASE A2"/>
    <property type="match status" value="1"/>
</dbReference>
<evidence type="ECO:0000259" key="2">
    <source>
        <dbReference type="Pfam" id="PF01734"/>
    </source>
</evidence>
<evidence type="ECO:0000256" key="1">
    <source>
        <dbReference type="ARBA" id="ARBA00023098"/>
    </source>
</evidence>
<reference evidence="3 4" key="1">
    <citation type="submission" date="2022-01" db="EMBL/GenBank/DDBJ databases">
        <title>Whole genome-based taxonomy of the Shewanellaceae.</title>
        <authorList>
            <person name="Martin-Rodriguez A.J."/>
        </authorList>
    </citation>
    <scope>NUCLEOTIDE SEQUENCE [LARGE SCALE GENOMIC DNA]</scope>
    <source>
        <strain evidence="3 4">DSM 24955</strain>
    </source>
</reference>
<feature type="domain" description="PNPLA" evidence="2">
    <location>
        <begin position="39"/>
        <end position="107"/>
    </location>
</feature>
<evidence type="ECO:0000313" key="3">
    <source>
        <dbReference type="EMBL" id="MCL1045426.1"/>
    </source>
</evidence>
<dbReference type="SUPFAM" id="SSF52151">
    <property type="entry name" value="FabD/lysophospholipase-like"/>
    <property type="match status" value="1"/>
</dbReference>
<dbReference type="InterPro" id="IPR002641">
    <property type="entry name" value="PNPLA_dom"/>
</dbReference>
<evidence type="ECO:0000313" key="4">
    <source>
        <dbReference type="Proteomes" id="UP001202134"/>
    </source>
</evidence>
<dbReference type="EMBL" id="JAKIKU010000004">
    <property type="protein sequence ID" value="MCL1045426.1"/>
    <property type="molecule type" value="Genomic_DNA"/>
</dbReference>
<dbReference type="Pfam" id="PF01734">
    <property type="entry name" value="Patatin"/>
    <property type="match status" value="1"/>
</dbReference>
<sequence length="547" mass="60336">MTKFIVEAWSQGWIDKNNFPEESLKAFQASYANKSLGVAFSGGGTRSAACTLGQLKALHDLNIIDEVKYISAVSGGGWAATPYTFVSSDKMEQYFGRVLEPNDIDSSICKSVIKGSFQECITKAPILMSLVRGGVSGKGDESFAYSLGNIFLKPFKLHNPDTHFTFNEETLKSAQEGLKEGSKNEGFSFDVSRQGTPFLILGATLLNEDGFNSDKKYHIEYTPYYSGSRVSHKDKEFIGQDDYFGGGYITSCGYDCIGPYKKSSVNGVEKLLVKRVPKSLLDFTNERAFSLADIIASTGAAPQEITSNIGLGALGFPEFNHIPISIPKGQNQVAEEYPHSDGGHLENLGIMPLLARKVSKIIVFINTKKAFVPDIDSPLNSSLNKSLKALFLPINNLFGLSKFKTNIVFKNGQKELLKIIKQFTEEVEKESSSGEFIAKNTLVAKSNLVTKSNNFYGIEAGQHVEVTWVYNCRSKAWEDSLGDRELAEVISKKKKLFGTQKGLEDFPHYGTFFENLKGIIVLTPLQTNLLTNLSYWSAKKALTELSN</sequence>
<name>A0ABT0KNJ8_9GAMM</name>
<keyword evidence="4" id="KW-1185">Reference proteome</keyword>
<accession>A0ABT0KNJ8</accession>
<dbReference type="RefSeq" id="WP_248955492.1">
    <property type="nucleotide sequence ID" value="NZ_JAKIKU010000004.1"/>
</dbReference>
<keyword evidence="1" id="KW-0443">Lipid metabolism</keyword>
<comment type="caution">
    <text evidence="3">The sequence shown here is derived from an EMBL/GenBank/DDBJ whole genome shotgun (WGS) entry which is preliminary data.</text>
</comment>
<gene>
    <name evidence="3" type="ORF">L2737_08815</name>
</gene>
<dbReference type="PANTHER" id="PTHR10728:SF40">
    <property type="entry name" value="PATATIN FAMILY PROTEIN"/>
    <property type="match status" value="1"/>
</dbReference>
<dbReference type="Gene3D" id="3.40.1090.10">
    <property type="entry name" value="Cytosolic phospholipase A2 catalytic domain"/>
    <property type="match status" value="1"/>
</dbReference>
<proteinExistence type="predicted"/>
<dbReference type="InterPro" id="IPR016035">
    <property type="entry name" value="Acyl_Trfase/lysoPLipase"/>
</dbReference>
<dbReference type="Proteomes" id="UP001202134">
    <property type="component" value="Unassembled WGS sequence"/>
</dbReference>
<protein>
    <submittedName>
        <fullName evidence="3">Patatin-like phospholipase family protein</fullName>
    </submittedName>
</protein>